<dbReference type="EMBL" id="SNWR01000001">
    <property type="protein sequence ID" value="TDO42107.1"/>
    <property type="molecule type" value="Genomic_DNA"/>
</dbReference>
<keyword evidence="1" id="KW-0175">Coiled coil</keyword>
<gene>
    <name evidence="4" type="ORF">C8E87_5870</name>
</gene>
<name>A0A4R6K074_9ACTN</name>
<feature type="coiled-coil region" evidence="1">
    <location>
        <begin position="81"/>
        <end position="133"/>
    </location>
</feature>
<dbReference type="Proteomes" id="UP000294901">
    <property type="component" value="Unassembled WGS sequence"/>
</dbReference>
<feature type="transmembrane region" description="Helical" evidence="3">
    <location>
        <begin position="242"/>
        <end position="263"/>
    </location>
</feature>
<protein>
    <submittedName>
        <fullName evidence="4">Uncharacterized protein</fullName>
    </submittedName>
</protein>
<evidence type="ECO:0000256" key="1">
    <source>
        <dbReference type="SAM" id="Coils"/>
    </source>
</evidence>
<dbReference type="RefSeq" id="WP_133876042.1">
    <property type="nucleotide sequence ID" value="NZ_BOMD01000095.1"/>
</dbReference>
<keyword evidence="3" id="KW-0472">Membrane</keyword>
<reference evidence="4 5" key="1">
    <citation type="submission" date="2019-03" db="EMBL/GenBank/DDBJ databases">
        <title>Sequencing the genomes of 1000 actinobacteria strains.</title>
        <authorList>
            <person name="Klenk H.-P."/>
        </authorList>
    </citation>
    <scope>NUCLEOTIDE SEQUENCE [LARGE SCALE GENOMIC DNA]</scope>
    <source>
        <strain evidence="4 5">DSM 43805</strain>
    </source>
</reference>
<dbReference type="OrthoDB" id="3681236at2"/>
<evidence type="ECO:0000313" key="5">
    <source>
        <dbReference type="Proteomes" id="UP000294901"/>
    </source>
</evidence>
<feature type="transmembrane region" description="Helical" evidence="3">
    <location>
        <begin position="283"/>
        <end position="305"/>
    </location>
</feature>
<proteinExistence type="predicted"/>
<evidence type="ECO:0000313" key="4">
    <source>
        <dbReference type="EMBL" id="TDO42107.1"/>
    </source>
</evidence>
<keyword evidence="3" id="KW-1133">Transmembrane helix</keyword>
<feature type="transmembrane region" description="Helical" evidence="3">
    <location>
        <begin position="206"/>
        <end position="230"/>
    </location>
</feature>
<accession>A0A4R6K074</accession>
<feature type="transmembrane region" description="Helical" evidence="3">
    <location>
        <begin position="172"/>
        <end position="194"/>
    </location>
</feature>
<evidence type="ECO:0000256" key="3">
    <source>
        <dbReference type="SAM" id="Phobius"/>
    </source>
</evidence>
<feature type="region of interest" description="Disordered" evidence="2">
    <location>
        <begin position="337"/>
        <end position="356"/>
    </location>
</feature>
<organism evidence="4 5">
    <name type="scientific">Paractinoplanes brasiliensis</name>
    <dbReference type="NCBI Taxonomy" id="52695"/>
    <lineage>
        <taxon>Bacteria</taxon>
        <taxon>Bacillati</taxon>
        <taxon>Actinomycetota</taxon>
        <taxon>Actinomycetes</taxon>
        <taxon>Micromonosporales</taxon>
        <taxon>Micromonosporaceae</taxon>
        <taxon>Paractinoplanes</taxon>
    </lineage>
</organism>
<sequence>MTFFQRLIERWWSLWAIAGGLVMTRATPLPRPQVDPRISAAELTAEAERQGAADAEAMMFDHWSFGGPDDPPSEDFDPDYVRELRKRRDAALASLRAAQQHTQERIAAAQARRDESQARMDDARARMAGLATQDAAAEARAAADLDGVLDPIEQPHEGDRTPWEGESIPLRLIWRVLILGVLVAAEAVVQFAVFDYFLGDVPQQGALIRWMTLLTSAVIVLGPFLSGTLLRSRNATGGERHGWYAAAVLVASWLFVVVVLGLLRGRVLEENLTRPEQVAVTPLTVILMFVALMLVVGAMAFMLGLARRHPFQEAYVRNRTQRNRVDLLMRTMATRLNPAYLSPPTPDGPPGGDPEVQERAIRDAYGAAEDAYFAALARSVGDPTFTEAVQHRRGLQVRR</sequence>
<keyword evidence="5" id="KW-1185">Reference proteome</keyword>
<keyword evidence="3" id="KW-0812">Transmembrane</keyword>
<dbReference type="AlphaFoldDB" id="A0A4R6K074"/>
<feature type="compositionally biased region" description="Pro residues" evidence="2">
    <location>
        <begin position="341"/>
        <end position="352"/>
    </location>
</feature>
<comment type="caution">
    <text evidence="4">The sequence shown here is derived from an EMBL/GenBank/DDBJ whole genome shotgun (WGS) entry which is preliminary data.</text>
</comment>
<evidence type="ECO:0000256" key="2">
    <source>
        <dbReference type="SAM" id="MobiDB-lite"/>
    </source>
</evidence>